<feature type="transmembrane region" description="Helical" evidence="1">
    <location>
        <begin position="106"/>
        <end position="127"/>
    </location>
</feature>
<evidence type="ECO:0008006" key="4">
    <source>
        <dbReference type="Google" id="ProtNLM"/>
    </source>
</evidence>
<evidence type="ECO:0000256" key="1">
    <source>
        <dbReference type="SAM" id="Phobius"/>
    </source>
</evidence>
<feature type="transmembrane region" description="Helical" evidence="1">
    <location>
        <begin position="45"/>
        <end position="69"/>
    </location>
</feature>
<dbReference type="EMBL" id="FNKK01000002">
    <property type="protein sequence ID" value="SDQ98301.1"/>
    <property type="molecule type" value="Genomic_DNA"/>
</dbReference>
<dbReference type="STRING" id="35622.SAMN04489764_2897"/>
<name>A0A1H1FBG7_9ACTN</name>
<keyword evidence="1" id="KW-1133">Transmembrane helix</keyword>
<evidence type="ECO:0000313" key="2">
    <source>
        <dbReference type="EMBL" id="SDQ98301.1"/>
    </source>
</evidence>
<accession>A0A1H1FBG7</accession>
<feature type="transmembrane region" description="Helical" evidence="1">
    <location>
        <begin position="157"/>
        <end position="181"/>
    </location>
</feature>
<organism evidence="2 3">
    <name type="scientific">Thermostaphylospora chromogena</name>
    <dbReference type="NCBI Taxonomy" id="35622"/>
    <lineage>
        <taxon>Bacteria</taxon>
        <taxon>Bacillati</taxon>
        <taxon>Actinomycetota</taxon>
        <taxon>Actinomycetes</taxon>
        <taxon>Streptosporangiales</taxon>
        <taxon>Thermomonosporaceae</taxon>
        <taxon>Thermostaphylospora</taxon>
    </lineage>
</organism>
<evidence type="ECO:0000313" key="3">
    <source>
        <dbReference type="Proteomes" id="UP000217103"/>
    </source>
</evidence>
<proteinExistence type="predicted"/>
<reference evidence="2 3" key="1">
    <citation type="submission" date="2016-10" db="EMBL/GenBank/DDBJ databases">
        <authorList>
            <person name="de Groot N.N."/>
        </authorList>
    </citation>
    <scope>NUCLEOTIDE SEQUENCE [LARGE SCALE GENOMIC DNA]</scope>
    <source>
        <strain evidence="2 3">DSM 43794</strain>
    </source>
</reference>
<keyword evidence="1" id="KW-0812">Transmembrane</keyword>
<dbReference type="NCBIfam" id="NF041646">
    <property type="entry name" value="VC0807_fam"/>
    <property type="match status" value="1"/>
</dbReference>
<sequence>MPPVSVRRLSNGAELSNTAVALPRLTALARQAAPRLLEGVVAPLAVFYTFFAVLGERVALIAVVGWVYGGIAWRFIRRIPVPGTMILAALAVTFRVLISLWSGSLIVYFLQPELGTIGISLVFLASVRLRRPMVEKLTLDYIHLPSAVLKHERMRRFFARITLLWAFVLLANSAVSIWLLLQQSIGTHLLVGPYLLIRTTAVAVISGLAVAFSVWAFRRVLSRLHHDPSAAAPSPA</sequence>
<dbReference type="AlphaFoldDB" id="A0A1H1FBG7"/>
<feature type="transmembrane region" description="Helical" evidence="1">
    <location>
        <begin position="81"/>
        <end position="100"/>
    </location>
</feature>
<dbReference type="Proteomes" id="UP000217103">
    <property type="component" value="Unassembled WGS sequence"/>
</dbReference>
<feature type="transmembrane region" description="Helical" evidence="1">
    <location>
        <begin position="193"/>
        <end position="217"/>
    </location>
</feature>
<keyword evidence="3" id="KW-1185">Reference proteome</keyword>
<gene>
    <name evidence="2" type="ORF">SAMN04489764_2897</name>
</gene>
<keyword evidence="1" id="KW-0472">Membrane</keyword>
<protein>
    <recommendedName>
        <fullName evidence="4">Intracellular septation protein A</fullName>
    </recommendedName>
</protein>